<proteinExistence type="predicted"/>
<organism evidence="4 5">
    <name type="scientific">Brucella endophytica</name>
    <dbReference type="NCBI Taxonomy" id="1963359"/>
    <lineage>
        <taxon>Bacteria</taxon>
        <taxon>Pseudomonadati</taxon>
        <taxon>Pseudomonadota</taxon>
        <taxon>Alphaproteobacteria</taxon>
        <taxon>Hyphomicrobiales</taxon>
        <taxon>Brucellaceae</taxon>
        <taxon>Brucella/Ochrobactrum group</taxon>
        <taxon>Brucella</taxon>
    </lineage>
</organism>
<dbReference type="Pfam" id="PF14246">
    <property type="entry name" value="TetR_C_7"/>
    <property type="match status" value="1"/>
</dbReference>
<dbReference type="InterPro" id="IPR009057">
    <property type="entry name" value="Homeodomain-like_sf"/>
</dbReference>
<keyword evidence="5" id="KW-1185">Reference proteome</keyword>
<reference evidence="4" key="1">
    <citation type="journal article" date="2014" name="Int. J. Syst. Evol. Microbiol.">
        <title>Complete genome sequence of Corynebacterium casei LMG S-19264T (=DSM 44701T), isolated from a smear-ripened cheese.</title>
        <authorList>
            <consortium name="US DOE Joint Genome Institute (JGI-PGF)"/>
            <person name="Walter F."/>
            <person name="Albersmeier A."/>
            <person name="Kalinowski J."/>
            <person name="Ruckert C."/>
        </authorList>
    </citation>
    <scope>NUCLEOTIDE SEQUENCE</scope>
    <source>
        <strain evidence="4">CGMCC 1.15082</strain>
    </source>
</reference>
<dbReference type="Gene3D" id="1.10.357.10">
    <property type="entry name" value="Tetracycline Repressor, domain 2"/>
    <property type="match status" value="1"/>
</dbReference>
<dbReference type="InterPro" id="IPR039536">
    <property type="entry name" value="TetR_C_Proteobacteria"/>
</dbReference>
<evidence type="ECO:0000259" key="3">
    <source>
        <dbReference type="PROSITE" id="PS50977"/>
    </source>
</evidence>
<dbReference type="PROSITE" id="PS01081">
    <property type="entry name" value="HTH_TETR_1"/>
    <property type="match status" value="1"/>
</dbReference>
<sequence length="184" mass="20618">MQMGFDAASMNDITREAGVSKGTIYVYFANKEELFEALCDEYRAELFDELLDDTERGLSGRDALVRFGVKLGKLITSEPLIQAQRIVIGVVERMPEVGARFYDQGPKRGKTLLKKFLDMQVAGGHLDIPDTELATHQLSDMFLAGIYRQRLFGVMPEEPSEEQIRTAVVSAVELFFAGYAPKSR</sequence>
<dbReference type="InterPro" id="IPR023772">
    <property type="entry name" value="DNA-bd_HTH_TetR-type_CS"/>
</dbReference>
<dbReference type="PROSITE" id="PS50977">
    <property type="entry name" value="HTH_TETR_2"/>
    <property type="match status" value="1"/>
</dbReference>
<evidence type="ECO:0000256" key="2">
    <source>
        <dbReference type="PROSITE-ProRule" id="PRU00335"/>
    </source>
</evidence>
<reference evidence="4" key="2">
    <citation type="submission" date="2020-09" db="EMBL/GenBank/DDBJ databases">
        <authorList>
            <person name="Sun Q."/>
            <person name="Zhou Y."/>
        </authorList>
    </citation>
    <scope>NUCLEOTIDE SEQUENCE</scope>
    <source>
        <strain evidence="4">CGMCC 1.15082</strain>
    </source>
</reference>
<dbReference type="SUPFAM" id="SSF46689">
    <property type="entry name" value="Homeodomain-like"/>
    <property type="match status" value="1"/>
</dbReference>
<evidence type="ECO:0000313" key="4">
    <source>
        <dbReference type="EMBL" id="GGA98243.1"/>
    </source>
</evidence>
<feature type="domain" description="HTH tetR-type" evidence="3">
    <location>
        <begin position="1"/>
        <end position="46"/>
    </location>
</feature>
<comment type="caution">
    <text evidence="4">The sequence shown here is derived from an EMBL/GenBank/DDBJ whole genome shotgun (WGS) entry which is preliminary data.</text>
</comment>
<dbReference type="Pfam" id="PF00440">
    <property type="entry name" value="TetR_N"/>
    <property type="match status" value="1"/>
</dbReference>
<dbReference type="GO" id="GO:0003677">
    <property type="term" value="F:DNA binding"/>
    <property type="evidence" value="ECO:0007669"/>
    <property type="project" value="UniProtKB-UniRule"/>
</dbReference>
<dbReference type="Gene3D" id="1.10.10.60">
    <property type="entry name" value="Homeodomain-like"/>
    <property type="match status" value="1"/>
</dbReference>
<evidence type="ECO:0000313" key="5">
    <source>
        <dbReference type="Proteomes" id="UP000646478"/>
    </source>
</evidence>
<evidence type="ECO:0000256" key="1">
    <source>
        <dbReference type="ARBA" id="ARBA00023125"/>
    </source>
</evidence>
<dbReference type="PANTHER" id="PTHR43479:SF11">
    <property type="entry name" value="ACREF_ENVCD OPERON REPRESSOR-RELATED"/>
    <property type="match status" value="1"/>
</dbReference>
<accession>A0A916WGC7</accession>
<dbReference type="AlphaFoldDB" id="A0A916WGC7"/>
<dbReference type="Proteomes" id="UP000646478">
    <property type="component" value="Unassembled WGS sequence"/>
</dbReference>
<protein>
    <recommendedName>
        <fullName evidence="3">HTH tetR-type domain-containing protein</fullName>
    </recommendedName>
</protein>
<dbReference type="InterPro" id="IPR050624">
    <property type="entry name" value="HTH-type_Tx_Regulator"/>
</dbReference>
<name>A0A916WGC7_9HYPH</name>
<gene>
    <name evidence="4" type="ORF">GCM10011491_28120</name>
</gene>
<feature type="DNA-binding region" description="H-T-H motif" evidence="2">
    <location>
        <begin position="9"/>
        <end position="28"/>
    </location>
</feature>
<keyword evidence="1 2" id="KW-0238">DNA-binding</keyword>
<dbReference type="InterPro" id="IPR001647">
    <property type="entry name" value="HTH_TetR"/>
</dbReference>
<dbReference type="PANTHER" id="PTHR43479">
    <property type="entry name" value="ACREF/ENVCD OPERON REPRESSOR-RELATED"/>
    <property type="match status" value="1"/>
</dbReference>
<dbReference type="EMBL" id="BMHH01000011">
    <property type="protein sequence ID" value="GGA98243.1"/>
    <property type="molecule type" value="Genomic_DNA"/>
</dbReference>